<evidence type="ECO:0000256" key="4">
    <source>
        <dbReference type="ARBA" id="ARBA00023242"/>
    </source>
</evidence>
<evidence type="ECO:0000313" key="8">
    <source>
        <dbReference type="Proteomes" id="UP000249390"/>
    </source>
</evidence>
<dbReference type="AlphaFoldDB" id="A0A328DSL3"/>
<feature type="region of interest" description="Disordered" evidence="5">
    <location>
        <begin position="133"/>
        <end position="186"/>
    </location>
</feature>
<comment type="subcellular location">
    <subcellularLocation>
        <location evidence="1">Nucleus</location>
    </subcellularLocation>
</comment>
<feature type="compositionally biased region" description="Polar residues" evidence="5">
    <location>
        <begin position="139"/>
        <end position="154"/>
    </location>
</feature>
<evidence type="ECO:0000313" key="7">
    <source>
        <dbReference type="EMBL" id="RAL48695.1"/>
    </source>
</evidence>
<feature type="compositionally biased region" description="Basic and acidic residues" evidence="5">
    <location>
        <begin position="156"/>
        <end position="169"/>
    </location>
</feature>
<proteinExistence type="predicted"/>
<gene>
    <name evidence="7" type="ORF">DM860_001015</name>
</gene>
<dbReference type="InterPro" id="IPR011598">
    <property type="entry name" value="bHLH_dom"/>
</dbReference>
<evidence type="ECO:0000256" key="3">
    <source>
        <dbReference type="ARBA" id="ARBA00023163"/>
    </source>
</evidence>
<dbReference type="GO" id="GO:0003700">
    <property type="term" value="F:DNA-binding transcription factor activity"/>
    <property type="evidence" value="ECO:0007669"/>
    <property type="project" value="TreeGrafter"/>
</dbReference>
<accession>A0A328DSL3</accession>
<organism evidence="7 8">
    <name type="scientific">Cuscuta australis</name>
    <dbReference type="NCBI Taxonomy" id="267555"/>
    <lineage>
        <taxon>Eukaryota</taxon>
        <taxon>Viridiplantae</taxon>
        <taxon>Streptophyta</taxon>
        <taxon>Embryophyta</taxon>
        <taxon>Tracheophyta</taxon>
        <taxon>Spermatophyta</taxon>
        <taxon>Magnoliopsida</taxon>
        <taxon>eudicotyledons</taxon>
        <taxon>Gunneridae</taxon>
        <taxon>Pentapetalae</taxon>
        <taxon>asterids</taxon>
        <taxon>lamiids</taxon>
        <taxon>Solanales</taxon>
        <taxon>Convolvulaceae</taxon>
        <taxon>Cuscuteae</taxon>
        <taxon>Cuscuta</taxon>
        <taxon>Cuscuta subgen. Grammica</taxon>
        <taxon>Cuscuta sect. Cleistogrammica</taxon>
    </lineage>
</organism>
<dbReference type="Pfam" id="PF00010">
    <property type="entry name" value="HLH"/>
    <property type="match status" value="1"/>
</dbReference>
<keyword evidence="2" id="KW-0805">Transcription regulation</keyword>
<keyword evidence="8" id="KW-1185">Reference proteome</keyword>
<feature type="region of interest" description="Disordered" evidence="5">
    <location>
        <begin position="381"/>
        <end position="400"/>
    </location>
</feature>
<protein>
    <recommendedName>
        <fullName evidence="6">BHLH domain-containing protein</fullName>
    </recommendedName>
</protein>
<reference evidence="7 8" key="1">
    <citation type="submission" date="2018-06" db="EMBL/GenBank/DDBJ databases">
        <title>The Genome of Cuscuta australis (Dodder) Provides Insight into the Evolution of Plant Parasitism.</title>
        <authorList>
            <person name="Liu H."/>
        </authorList>
    </citation>
    <scope>NUCLEOTIDE SEQUENCE [LARGE SCALE GENOMIC DNA]</scope>
    <source>
        <strain evidence="8">cv. Yunnan</strain>
        <tissue evidence="7">Vines</tissue>
    </source>
</reference>
<dbReference type="Proteomes" id="UP000249390">
    <property type="component" value="Unassembled WGS sequence"/>
</dbReference>
<dbReference type="InterPro" id="IPR036638">
    <property type="entry name" value="HLH_DNA-bd_sf"/>
</dbReference>
<dbReference type="PANTHER" id="PTHR12565">
    <property type="entry name" value="STEROL REGULATORY ELEMENT-BINDING PROTEIN"/>
    <property type="match status" value="1"/>
</dbReference>
<evidence type="ECO:0000256" key="1">
    <source>
        <dbReference type="ARBA" id="ARBA00004123"/>
    </source>
</evidence>
<evidence type="ECO:0000256" key="2">
    <source>
        <dbReference type="ARBA" id="ARBA00023015"/>
    </source>
</evidence>
<dbReference type="CDD" id="cd18919">
    <property type="entry name" value="bHLH_AtBPE_like"/>
    <property type="match status" value="1"/>
</dbReference>
<feature type="domain" description="BHLH" evidence="6">
    <location>
        <begin position="199"/>
        <end position="276"/>
    </location>
</feature>
<evidence type="ECO:0000259" key="6">
    <source>
        <dbReference type="PROSITE" id="PS50888"/>
    </source>
</evidence>
<dbReference type="PANTHER" id="PTHR12565:SF112">
    <property type="entry name" value="TRANSCRIPTION FACTOR BHLH48-RELATED"/>
    <property type="match status" value="1"/>
</dbReference>
<name>A0A328DSL3_9ASTE</name>
<comment type="caution">
    <text evidence="7">The sequence shown here is derived from an EMBL/GenBank/DDBJ whole genome shotgun (WGS) entry which is preliminary data.</text>
</comment>
<dbReference type="GO" id="GO:0005634">
    <property type="term" value="C:nucleus"/>
    <property type="evidence" value="ECO:0007669"/>
    <property type="project" value="UniProtKB-SubCell"/>
</dbReference>
<dbReference type="InterPro" id="IPR024097">
    <property type="entry name" value="bHLH_ZIP_TF"/>
</dbReference>
<keyword evidence="3" id="KW-0804">Transcription</keyword>
<evidence type="ECO:0000256" key="5">
    <source>
        <dbReference type="SAM" id="MobiDB-lite"/>
    </source>
</evidence>
<dbReference type="Gene3D" id="4.10.280.10">
    <property type="entry name" value="Helix-loop-helix DNA-binding domain"/>
    <property type="match status" value="1"/>
</dbReference>
<dbReference type="PROSITE" id="PS50888">
    <property type="entry name" value="BHLH"/>
    <property type="match status" value="1"/>
</dbReference>
<keyword evidence="4" id="KW-0539">Nucleus</keyword>
<sequence length="400" mass="44951">MESMESGQARSVFYGATAGDFRAELQQFGNDGFHAGLMPAVAEEAGSSFTALLELPAEQAVELLVHSSETEASPPANLPEIESRRNYRHGFLPPPIFPSDAALIDRASKLSVFAGNSPSNSCSMTQFLKQEPVYADPNPKSSSPDISNPTVYQKSTKREREKKIKEPCMKKSKKATKSATAEEGGEKLPYVHVRARRGQATDSHSLAERARREKINARMKLLQELVPGCNKVDFNSLIIVSYRFIYWSSYKFLTVNAEISGTAMVLDEIINHVQFLQRQVEFLSMRLAAVNPRINFNLDALFAVESDSQTLENNITGTMIMPPSMWVEEQEEEEEEEGQGNKNCQQQLWHQHCDEFHQSMWTREDNCSFIPPETSPLSYNEPTANSGEFPMLENPLKMEL</sequence>
<dbReference type="SMART" id="SM00353">
    <property type="entry name" value="HLH"/>
    <property type="match status" value="1"/>
</dbReference>
<dbReference type="EMBL" id="NQVE01000097">
    <property type="protein sequence ID" value="RAL48695.1"/>
    <property type="molecule type" value="Genomic_DNA"/>
</dbReference>
<dbReference type="GO" id="GO:0046983">
    <property type="term" value="F:protein dimerization activity"/>
    <property type="evidence" value="ECO:0007669"/>
    <property type="project" value="InterPro"/>
</dbReference>
<dbReference type="SUPFAM" id="SSF47459">
    <property type="entry name" value="HLH, helix-loop-helix DNA-binding domain"/>
    <property type="match status" value="1"/>
</dbReference>